<proteinExistence type="predicted"/>
<accession>A0ACC2W6C5</accession>
<keyword evidence="2" id="KW-1185">Reference proteome</keyword>
<evidence type="ECO:0000313" key="2">
    <source>
        <dbReference type="Proteomes" id="UP001227268"/>
    </source>
</evidence>
<evidence type="ECO:0000313" key="1">
    <source>
        <dbReference type="EMBL" id="KAJ9106172.1"/>
    </source>
</evidence>
<organism evidence="1 2">
    <name type="scientific">Naganishia friedmannii</name>
    <dbReference type="NCBI Taxonomy" id="89922"/>
    <lineage>
        <taxon>Eukaryota</taxon>
        <taxon>Fungi</taxon>
        <taxon>Dikarya</taxon>
        <taxon>Basidiomycota</taxon>
        <taxon>Agaricomycotina</taxon>
        <taxon>Tremellomycetes</taxon>
        <taxon>Filobasidiales</taxon>
        <taxon>Filobasidiaceae</taxon>
        <taxon>Naganishia</taxon>
    </lineage>
</organism>
<protein>
    <submittedName>
        <fullName evidence="1">Uncharacterized protein</fullName>
    </submittedName>
</protein>
<sequence>MPLARIPPPPRPATATPPQQQQQQPAQLGHGDLLASFDQEQVPPTDTNPHLQMYNGPTADFFSSPSAPEPATPTNSQSHTGQPPRQTQHTAHSPPHTHTHTHTHTHSRHPPRRLSQIFSSLGPASPPVVSEQAGNGFILPPHHHHHSTNHATLTSTSTSDVPGNDEFGAFTSAAASSSSSAATAGGEHREKSRPQEPHRRLSSFEELWNLVPGGVATFPRRAGTGGALERPSTTMAVEDELHEDQKEAEQVSHAQTQSSSASGSGSGFTGLSDLLRSRSRDPTPVPAPPAPSSSSTTSKLGNVLGTTIKAASKWKTIRGPSSFHPIPSSFTEEQPPPASTRSGYALRHPFIEDADDFTPPGFRPPPMAKPFVITHASPFASSTTTTTTGSSSLSPPRRGLMGAPLTGAPGFRAEDTYLGSTRPVSSTTDDDRRQGGAGGMGGGVGVGNADADAGEKNGSSTDGQNGSSAGAEGREWTGTKLVGRREGTDVVLDQAGADATHSRKNPQAGNVLVVRDAAGRRFGVFMNEGIRRAEGTYAGSGESWLYKLFQEDDDDSRTRAHVFRWTGKNHYFALCESEFISFGGGDGRYGLWIDKNLYHGSSAPCPAYDNEVLCAPPGSKAQRGTFECYGLEVWATS</sequence>
<reference evidence="1" key="1">
    <citation type="submission" date="2023-04" db="EMBL/GenBank/DDBJ databases">
        <title>Draft Genome sequencing of Naganishia species isolated from polar environments using Oxford Nanopore Technology.</title>
        <authorList>
            <person name="Leo P."/>
            <person name="Venkateswaran K."/>
        </authorList>
    </citation>
    <scope>NUCLEOTIDE SEQUENCE</scope>
    <source>
        <strain evidence="1">MNA-CCFEE 5423</strain>
    </source>
</reference>
<dbReference type="Proteomes" id="UP001227268">
    <property type="component" value="Unassembled WGS sequence"/>
</dbReference>
<comment type="caution">
    <text evidence="1">The sequence shown here is derived from an EMBL/GenBank/DDBJ whole genome shotgun (WGS) entry which is preliminary data.</text>
</comment>
<name>A0ACC2W6C5_9TREE</name>
<gene>
    <name evidence="1" type="ORF">QFC21_001315</name>
</gene>
<dbReference type="EMBL" id="JASBWT010000003">
    <property type="protein sequence ID" value="KAJ9106172.1"/>
    <property type="molecule type" value="Genomic_DNA"/>
</dbReference>